<gene>
    <name evidence="3" type="ORF">AKG39_15925</name>
</gene>
<proteinExistence type="predicted"/>
<keyword evidence="2" id="KW-0472">Membrane</keyword>
<organism evidence="3 4">
    <name type="scientific">Acetobacterium bakii</name>
    <dbReference type="NCBI Taxonomy" id="52689"/>
    <lineage>
        <taxon>Bacteria</taxon>
        <taxon>Bacillati</taxon>
        <taxon>Bacillota</taxon>
        <taxon>Clostridia</taxon>
        <taxon>Eubacteriales</taxon>
        <taxon>Eubacteriaceae</taxon>
        <taxon>Acetobacterium</taxon>
    </lineage>
</organism>
<keyword evidence="1" id="KW-0808">Transferase</keyword>
<dbReference type="InterPro" id="IPR004165">
    <property type="entry name" value="CoA_trans_fam_I"/>
</dbReference>
<reference evidence="4" key="1">
    <citation type="submission" date="2015-07" db="EMBL/GenBank/DDBJ databases">
        <title>Draft genome sequence of Acetobacterium bakii DSM 8293, a potential psychrophilic chemical producer through syngas fermentation.</title>
        <authorList>
            <person name="Song Y."/>
            <person name="Hwang S."/>
            <person name="Cho B.-K."/>
        </authorList>
    </citation>
    <scope>NUCLEOTIDE SEQUENCE [LARGE SCALE GENOMIC DNA]</scope>
    <source>
        <strain evidence="4">DSM 8239</strain>
    </source>
</reference>
<accession>A0A0L6TX27</accession>
<dbReference type="InterPro" id="IPR012792">
    <property type="entry name" value="3-oxoacid_CoA-transf_A"/>
</dbReference>
<dbReference type="Proteomes" id="UP000036873">
    <property type="component" value="Unassembled WGS sequence"/>
</dbReference>
<dbReference type="Pfam" id="PF01144">
    <property type="entry name" value="CoA_trans"/>
    <property type="match status" value="1"/>
</dbReference>
<dbReference type="NCBIfam" id="TIGR02429">
    <property type="entry name" value="pcaI_scoA_fam"/>
    <property type="match status" value="1"/>
</dbReference>
<feature type="transmembrane region" description="Helical" evidence="2">
    <location>
        <begin position="20"/>
        <end position="39"/>
    </location>
</feature>
<dbReference type="GO" id="GO:0008410">
    <property type="term" value="F:CoA-transferase activity"/>
    <property type="evidence" value="ECO:0007669"/>
    <property type="project" value="InterPro"/>
</dbReference>
<dbReference type="Gene3D" id="3.40.1080.10">
    <property type="entry name" value="Glutaconate Coenzyme A-transferase"/>
    <property type="match status" value="1"/>
</dbReference>
<protein>
    <submittedName>
        <fullName evidence="3">Branched-chain amino acid dehydrogenase</fullName>
    </submittedName>
</protein>
<evidence type="ECO:0000313" key="3">
    <source>
        <dbReference type="EMBL" id="KNZ40803.1"/>
    </source>
</evidence>
<dbReference type="EMBL" id="LGYO01000044">
    <property type="protein sequence ID" value="KNZ40803.1"/>
    <property type="molecule type" value="Genomic_DNA"/>
</dbReference>
<dbReference type="AlphaFoldDB" id="A0A0L6TX27"/>
<evidence type="ECO:0000313" key="4">
    <source>
        <dbReference type="Proteomes" id="UP000036873"/>
    </source>
</evidence>
<dbReference type="OrthoDB" id="9805230at2"/>
<keyword evidence="4" id="KW-1185">Reference proteome</keyword>
<keyword evidence="2" id="KW-0812">Transmembrane</keyword>
<dbReference type="SMART" id="SM00882">
    <property type="entry name" value="CoA_trans"/>
    <property type="match status" value="1"/>
</dbReference>
<comment type="caution">
    <text evidence="3">The sequence shown here is derived from an EMBL/GenBank/DDBJ whole genome shotgun (WGS) entry which is preliminary data.</text>
</comment>
<dbReference type="PANTHER" id="PTHR13707:SF60">
    <property type="entry name" value="ACETATE COA-TRANSFERASE SUBUNIT ALPHA"/>
    <property type="match status" value="1"/>
</dbReference>
<dbReference type="RefSeq" id="WP_050741410.1">
    <property type="nucleotide sequence ID" value="NZ_LGYO01000044.1"/>
</dbReference>
<evidence type="ECO:0000256" key="2">
    <source>
        <dbReference type="SAM" id="Phobius"/>
    </source>
</evidence>
<dbReference type="InterPro" id="IPR037171">
    <property type="entry name" value="NagB/RpiA_transferase-like"/>
</dbReference>
<dbReference type="STRING" id="52689.AKG39_15925"/>
<sequence>MTKQIRPEEAVKMIKNGSTVMIGGFLGAAVPLLMIDQLAESDIKEITLITIGAGYRGGGVDIGKLILNRQIKKIICSHVGTDPNLISQIVNNEIEMDLSPMGTFVERVRAGGAGLGAVVTPVGLGTEVEKMAEKITIDGNDFLLHKPIRAEIAIVKAYRADSLGNLQYSGIYSSNPVMATAADLVIAEVDELVEIGDILPEQVGTPGIYVDYIVPGHSSKKRQEIYEALWIATNKL</sequence>
<keyword evidence="2" id="KW-1133">Transmembrane helix</keyword>
<dbReference type="SUPFAM" id="SSF100950">
    <property type="entry name" value="NagB/RpiA/CoA transferase-like"/>
    <property type="match status" value="1"/>
</dbReference>
<evidence type="ECO:0000256" key="1">
    <source>
        <dbReference type="ARBA" id="ARBA00022679"/>
    </source>
</evidence>
<dbReference type="PANTHER" id="PTHR13707">
    <property type="entry name" value="KETOACID-COENZYME A TRANSFERASE"/>
    <property type="match status" value="1"/>
</dbReference>
<name>A0A0L6TX27_9FIRM</name>